<dbReference type="RefSeq" id="WP_336586111.1">
    <property type="nucleotide sequence ID" value="NZ_JBBAXC010000004.1"/>
</dbReference>
<dbReference type="CDD" id="cd02440">
    <property type="entry name" value="AdoMet_MTases"/>
    <property type="match status" value="1"/>
</dbReference>
<gene>
    <name evidence="2" type="ORF">WAK64_06350</name>
</gene>
<keyword evidence="2" id="KW-0808">Transferase</keyword>
<accession>A0ABU8HBL6</accession>
<dbReference type="Gene3D" id="3.40.50.150">
    <property type="entry name" value="Vaccinia Virus protein VP39"/>
    <property type="match status" value="1"/>
</dbReference>
<dbReference type="Proteomes" id="UP001312865">
    <property type="component" value="Unassembled WGS sequence"/>
</dbReference>
<proteinExistence type="predicted"/>
<evidence type="ECO:0000259" key="1">
    <source>
        <dbReference type="Pfam" id="PF13649"/>
    </source>
</evidence>
<organism evidence="2 3">
    <name type="scientific">Bacillus spongiae</name>
    <dbReference type="NCBI Taxonomy" id="2683610"/>
    <lineage>
        <taxon>Bacteria</taxon>
        <taxon>Bacillati</taxon>
        <taxon>Bacillota</taxon>
        <taxon>Bacilli</taxon>
        <taxon>Bacillales</taxon>
        <taxon>Bacillaceae</taxon>
        <taxon>Bacillus</taxon>
    </lineage>
</organism>
<dbReference type="InterPro" id="IPR041698">
    <property type="entry name" value="Methyltransf_25"/>
</dbReference>
<keyword evidence="2" id="KW-0489">Methyltransferase</keyword>
<name>A0ABU8HBL6_9BACI</name>
<reference evidence="2 3" key="1">
    <citation type="journal article" date="2018" name="J. Microbiol.">
        <title>Bacillus spongiae sp. nov., isolated from sponge of Jeju Island.</title>
        <authorList>
            <person name="Lee G.E."/>
            <person name="Im W.T."/>
            <person name="Park J.S."/>
        </authorList>
    </citation>
    <scope>NUCLEOTIDE SEQUENCE [LARGE SCALE GENOMIC DNA]</scope>
    <source>
        <strain evidence="2 3">135PIL107-10</strain>
    </source>
</reference>
<protein>
    <submittedName>
        <fullName evidence="2">Methyltransferase domain-containing protein</fullName>
    </submittedName>
</protein>
<dbReference type="EMBL" id="JBBAXC010000004">
    <property type="protein sequence ID" value="MEI5906677.1"/>
    <property type="molecule type" value="Genomic_DNA"/>
</dbReference>
<comment type="caution">
    <text evidence="2">The sequence shown here is derived from an EMBL/GenBank/DDBJ whole genome shotgun (WGS) entry which is preliminary data.</text>
</comment>
<dbReference type="GO" id="GO:0032259">
    <property type="term" value="P:methylation"/>
    <property type="evidence" value="ECO:0007669"/>
    <property type="project" value="UniProtKB-KW"/>
</dbReference>
<dbReference type="SUPFAM" id="SSF53335">
    <property type="entry name" value="S-adenosyl-L-methionine-dependent methyltransferases"/>
    <property type="match status" value="1"/>
</dbReference>
<feature type="domain" description="Methyltransferase" evidence="1">
    <location>
        <begin position="79"/>
        <end position="163"/>
    </location>
</feature>
<evidence type="ECO:0000313" key="2">
    <source>
        <dbReference type="EMBL" id="MEI5906677.1"/>
    </source>
</evidence>
<dbReference type="GO" id="GO:0008168">
    <property type="term" value="F:methyltransferase activity"/>
    <property type="evidence" value="ECO:0007669"/>
    <property type="project" value="UniProtKB-KW"/>
</dbReference>
<evidence type="ECO:0000313" key="3">
    <source>
        <dbReference type="Proteomes" id="UP001312865"/>
    </source>
</evidence>
<sequence length="286" mass="32883">MENDLFNQKTWESAWENDSNTNLKIMQRLGQMGSYNSKGFKKWANSYNANSFSNEGRQRVNRILKWVEQQGVSFEGISVLDIGAASGVFSIPMARKGAKVTAVEPSLDLATMLEEHANKHSVKVNIIQKPFEDFLKDTRKQSYDFVFSSMSPVMQNWKIVEKTLSYAKKYCYISGMSSRKENHVMDELLPILEIELKGIGSSDMAYILHLLFLKGYSYQSLIERHIKTVEIDIEDAVTKLPEWFVEYGIPLEDKLLKQSESYLRRTYTGKIPLRMGGRFGKVLVQF</sequence>
<dbReference type="Pfam" id="PF13649">
    <property type="entry name" value="Methyltransf_25"/>
    <property type="match status" value="1"/>
</dbReference>
<dbReference type="InterPro" id="IPR029063">
    <property type="entry name" value="SAM-dependent_MTases_sf"/>
</dbReference>
<keyword evidence="3" id="KW-1185">Reference proteome</keyword>